<proteinExistence type="predicted"/>
<gene>
    <name evidence="3" type="ORF">ACFOOR_05030</name>
</gene>
<comment type="caution">
    <text evidence="3">The sequence shown here is derived from an EMBL/GenBank/DDBJ whole genome shotgun (WGS) entry which is preliminary data.</text>
</comment>
<evidence type="ECO:0000313" key="3">
    <source>
        <dbReference type="EMBL" id="MFC2925461.1"/>
    </source>
</evidence>
<feature type="coiled-coil region" evidence="1">
    <location>
        <begin position="221"/>
        <end position="284"/>
    </location>
</feature>
<sequence>MLAWLPDMRGTLPVFFSIFTADGVILTNLANMIAGERIEFEHVRDVLARDANARMVLVAPAPADLLMQRLHTVTDPVQALERTCDDVSAVLKTFRQARRRILLLDYAQCVRGPNRLSAALGAWAEGKSPEVFEVGSSALQPADALAKVVALAMIAGDRQATRLAEEYEASLSTLEAAPESQTELARQAAIQWRAALSFSPSGSSLNGREAWSKPEDAITDLDAQRTAISELQAALKECQDEVTRLYAQNAEEDATNDHNVDHRLSELELERDALRADLAALNVEAGHLRLDNHQLRDALDQIRASTSWKMTAPLRRLRGEPSSAREEKAE</sequence>
<feature type="region of interest" description="Disordered" evidence="2">
    <location>
        <begin position="311"/>
        <end position="330"/>
    </location>
</feature>
<dbReference type="RefSeq" id="WP_343164761.1">
    <property type="nucleotide sequence ID" value="NZ_JBHRSV010000003.1"/>
</dbReference>
<name>A0ABV6ZVI3_9PROT</name>
<dbReference type="EMBL" id="JBHRSV010000003">
    <property type="protein sequence ID" value="MFC2925461.1"/>
    <property type="molecule type" value="Genomic_DNA"/>
</dbReference>
<keyword evidence="1" id="KW-0175">Coiled coil</keyword>
<organism evidence="3 4">
    <name type="scientific">Hyphobacterium vulgare</name>
    <dbReference type="NCBI Taxonomy" id="1736751"/>
    <lineage>
        <taxon>Bacteria</taxon>
        <taxon>Pseudomonadati</taxon>
        <taxon>Pseudomonadota</taxon>
        <taxon>Alphaproteobacteria</taxon>
        <taxon>Maricaulales</taxon>
        <taxon>Maricaulaceae</taxon>
        <taxon>Hyphobacterium</taxon>
    </lineage>
</organism>
<accession>A0ABV6ZVI3</accession>
<keyword evidence="4" id="KW-1185">Reference proteome</keyword>
<dbReference type="Proteomes" id="UP001595379">
    <property type="component" value="Unassembled WGS sequence"/>
</dbReference>
<protein>
    <submittedName>
        <fullName evidence="3">Uncharacterized protein</fullName>
    </submittedName>
</protein>
<reference evidence="4" key="1">
    <citation type="journal article" date="2019" name="Int. J. Syst. Evol. Microbiol.">
        <title>The Global Catalogue of Microorganisms (GCM) 10K type strain sequencing project: providing services to taxonomists for standard genome sequencing and annotation.</title>
        <authorList>
            <consortium name="The Broad Institute Genomics Platform"/>
            <consortium name="The Broad Institute Genome Sequencing Center for Infectious Disease"/>
            <person name="Wu L."/>
            <person name="Ma J."/>
        </authorList>
    </citation>
    <scope>NUCLEOTIDE SEQUENCE [LARGE SCALE GENOMIC DNA]</scope>
    <source>
        <strain evidence="4">KCTC 52487</strain>
    </source>
</reference>
<evidence type="ECO:0000313" key="4">
    <source>
        <dbReference type="Proteomes" id="UP001595379"/>
    </source>
</evidence>
<evidence type="ECO:0000256" key="2">
    <source>
        <dbReference type="SAM" id="MobiDB-lite"/>
    </source>
</evidence>
<evidence type="ECO:0000256" key="1">
    <source>
        <dbReference type="SAM" id="Coils"/>
    </source>
</evidence>
<feature type="compositionally biased region" description="Basic and acidic residues" evidence="2">
    <location>
        <begin position="317"/>
        <end position="330"/>
    </location>
</feature>